<accession>A0A914ZTX2</accession>
<reference evidence="3 4" key="1">
    <citation type="submission" date="2022-11" db="UniProtKB">
        <authorList>
            <consortium name="WormBaseParasite"/>
        </authorList>
    </citation>
    <scope>IDENTIFICATION</scope>
</reference>
<evidence type="ECO:0000313" key="2">
    <source>
        <dbReference type="Proteomes" id="UP000887569"/>
    </source>
</evidence>
<name>A0A914ZTX2_PARUN</name>
<feature type="compositionally biased region" description="Acidic residues" evidence="1">
    <location>
        <begin position="127"/>
        <end position="168"/>
    </location>
</feature>
<dbReference type="WBParaSite" id="PgB15_g057_t01">
    <property type="protein sequence ID" value="PgB15_g057_t01"/>
    <property type="gene ID" value="PgB15_g057"/>
</dbReference>
<evidence type="ECO:0000256" key="1">
    <source>
        <dbReference type="SAM" id="MobiDB-lite"/>
    </source>
</evidence>
<sequence length="180" mass="20116">MWHVLPGNLFLVLEDMKGMSEIDGLPSSQSHFEPTKASDGMDVQMTANHKAVSYAREDFSDLRDDVDHGDAEQKQMSKESYQVIVNGVQTYHTFDSYRDTTAVSCSPEDDEVLLADQCHIKILVDCDTDSDADSNDDDSGEESDGSDQYPYDEDIEDWNDEDSSDSDDLAMRLSECEFGG</sequence>
<evidence type="ECO:0000313" key="4">
    <source>
        <dbReference type="WBParaSite" id="PgB15_g057_t01"/>
    </source>
</evidence>
<dbReference type="AlphaFoldDB" id="A0A914ZTX2"/>
<dbReference type="WBParaSite" id="PgB12X_g070_t01">
    <property type="protein sequence ID" value="PgB12X_g070_t01"/>
    <property type="gene ID" value="PgB12X_g070"/>
</dbReference>
<evidence type="ECO:0000313" key="3">
    <source>
        <dbReference type="WBParaSite" id="PgB12X_g070_t01"/>
    </source>
</evidence>
<proteinExistence type="predicted"/>
<keyword evidence="2" id="KW-1185">Reference proteome</keyword>
<feature type="region of interest" description="Disordered" evidence="1">
    <location>
        <begin position="127"/>
        <end position="169"/>
    </location>
</feature>
<dbReference type="Proteomes" id="UP000887569">
    <property type="component" value="Unplaced"/>
</dbReference>
<protein>
    <submittedName>
        <fullName evidence="3 4">Uncharacterized protein</fullName>
    </submittedName>
</protein>
<organism evidence="2 4">
    <name type="scientific">Parascaris univalens</name>
    <name type="common">Nematode worm</name>
    <dbReference type="NCBI Taxonomy" id="6257"/>
    <lineage>
        <taxon>Eukaryota</taxon>
        <taxon>Metazoa</taxon>
        <taxon>Ecdysozoa</taxon>
        <taxon>Nematoda</taxon>
        <taxon>Chromadorea</taxon>
        <taxon>Rhabditida</taxon>
        <taxon>Spirurina</taxon>
        <taxon>Ascaridomorpha</taxon>
        <taxon>Ascaridoidea</taxon>
        <taxon>Ascarididae</taxon>
        <taxon>Parascaris</taxon>
    </lineage>
</organism>